<dbReference type="Pfam" id="PF09339">
    <property type="entry name" value="HTH_IclR"/>
    <property type="match status" value="1"/>
</dbReference>
<dbReference type="InterPro" id="IPR014757">
    <property type="entry name" value="Tscrpt_reg_IclR_C"/>
</dbReference>
<dbReference type="InterPro" id="IPR036388">
    <property type="entry name" value="WH-like_DNA-bd_sf"/>
</dbReference>
<protein>
    <submittedName>
        <fullName evidence="6">IclR family transcriptional regulator</fullName>
    </submittedName>
</protein>
<dbReference type="Proteomes" id="UP000282323">
    <property type="component" value="Unassembled WGS sequence"/>
</dbReference>
<dbReference type="Pfam" id="PF01614">
    <property type="entry name" value="IclR_C"/>
    <property type="match status" value="1"/>
</dbReference>
<dbReference type="RefSeq" id="WP_124196326.1">
    <property type="nucleotide sequence ID" value="NZ_REGA01000013.1"/>
</dbReference>
<dbReference type="GO" id="GO:0003677">
    <property type="term" value="F:DNA binding"/>
    <property type="evidence" value="ECO:0007669"/>
    <property type="project" value="UniProtKB-KW"/>
</dbReference>
<reference evidence="6 7" key="1">
    <citation type="submission" date="2018-10" db="EMBL/GenBank/DDBJ databases">
        <title>Natrarchaeobius chitinivorans gen. nov., sp. nov., and Natrarchaeobius haloalkaliphilus sp. nov., alkaliphilic, chitin-utilizing haloarchaea from hypersaline alkaline lakes.</title>
        <authorList>
            <person name="Sorokin D.Y."/>
            <person name="Elcheninov A.G."/>
            <person name="Kostrikina N.A."/>
            <person name="Bale N.J."/>
            <person name="Sinninghe Damste J.S."/>
            <person name="Khijniak T.V."/>
            <person name="Kublanov I.V."/>
            <person name="Toshchakov S.V."/>
        </authorList>
    </citation>
    <scope>NUCLEOTIDE SEQUENCE [LARGE SCALE GENOMIC DNA]</scope>
    <source>
        <strain evidence="6 7">AArcht4T</strain>
    </source>
</reference>
<evidence type="ECO:0000256" key="1">
    <source>
        <dbReference type="ARBA" id="ARBA00023015"/>
    </source>
</evidence>
<dbReference type="InterPro" id="IPR005471">
    <property type="entry name" value="Tscrpt_reg_IclR_N"/>
</dbReference>
<keyword evidence="7" id="KW-1185">Reference proteome</keyword>
<dbReference type="SMART" id="SM00346">
    <property type="entry name" value="HTH_ICLR"/>
    <property type="match status" value="1"/>
</dbReference>
<evidence type="ECO:0000259" key="5">
    <source>
        <dbReference type="PROSITE" id="PS51078"/>
    </source>
</evidence>
<dbReference type="SUPFAM" id="SSF46785">
    <property type="entry name" value="Winged helix' DNA-binding domain"/>
    <property type="match status" value="1"/>
</dbReference>
<accession>A0A3N6LX66</accession>
<dbReference type="PANTHER" id="PTHR30136:SF35">
    <property type="entry name" value="HTH-TYPE TRANSCRIPTIONAL REGULATOR RV1719"/>
    <property type="match status" value="1"/>
</dbReference>
<proteinExistence type="predicted"/>
<evidence type="ECO:0000259" key="4">
    <source>
        <dbReference type="PROSITE" id="PS51077"/>
    </source>
</evidence>
<dbReference type="AlphaFoldDB" id="A0A3N6LX66"/>
<dbReference type="EMBL" id="REGA01000013">
    <property type="protein sequence ID" value="RQG93547.1"/>
    <property type="molecule type" value="Genomic_DNA"/>
</dbReference>
<dbReference type="GO" id="GO:0003700">
    <property type="term" value="F:DNA-binding transcription factor activity"/>
    <property type="evidence" value="ECO:0007669"/>
    <property type="project" value="TreeGrafter"/>
</dbReference>
<evidence type="ECO:0000256" key="3">
    <source>
        <dbReference type="ARBA" id="ARBA00023163"/>
    </source>
</evidence>
<keyword evidence="3" id="KW-0804">Transcription</keyword>
<dbReference type="Gene3D" id="3.30.450.40">
    <property type="match status" value="1"/>
</dbReference>
<feature type="domain" description="HTH iclR-type" evidence="4">
    <location>
        <begin position="10"/>
        <end position="70"/>
    </location>
</feature>
<evidence type="ECO:0000256" key="2">
    <source>
        <dbReference type="ARBA" id="ARBA00023125"/>
    </source>
</evidence>
<evidence type="ECO:0000313" key="7">
    <source>
        <dbReference type="Proteomes" id="UP000282323"/>
    </source>
</evidence>
<sequence length="248" mass="27369">MTAEAKTETIEATNRSFSVLNVLIDSPQPVGVTEIASQTEMTKSTVYKHVNTLVELGYVTKVDSKYEPALRFLDCARRVRWNDDLVQTVRGPVDELAEMANEVAGLLVERNGVAVDIYCADQYYSGTFPAYNTRHLHCSAAGKAILAELPDERVESIVKTAPSLTEHTITNQEELQIELNRIRERGFSLDRQEQFSNVNSVAVSLQTDSVIGSVYVSGQADELSGKRFEENIPGLLLSVARTLASALE</sequence>
<dbReference type="GO" id="GO:0045892">
    <property type="term" value="P:negative regulation of DNA-templated transcription"/>
    <property type="evidence" value="ECO:0007669"/>
    <property type="project" value="TreeGrafter"/>
</dbReference>
<dbReference type="SUPFAM" id="SSF55781">
    <property type="entry name" value="GAF domain-like"/>
    <property type="match status" value="1"/>
</dbReference>
<dbReference type="InterPro" id="IPR036390">
    <property type="entry name" value="WH_DNA-bd_sf"/>
</dbReference>
<gene>
    <name evidence="6" type="ORF">EA473_14525</name>
</gene>
<dbReference type="Gene3D" id="1.10.10.10">
    <property type="entry name" value="Winged helix-like DNA-binding domain superfamily/Winged helix DNA-binding domain"/>
    <property type="match status" value="1"/>
</dbReference>
<dbReference type="CDD" id="cd00090">
    <property type="entry name" value="HTH_ARSR"/>
    <property type="match status" value="1"/>
</dbReference>
<dbReference type="PROSITE" id="PS51078">
    <property type="entry name" value="ICLR_ED"/>
    <property type="match status" value="1"/>
</dbReference>
<evidence type="ECO:0000313" key="6">
    <source>
        <dbReference type="EMBL" id="RQG93547.1"/>
    </source>
</evidence>
<dbReference type="InterPro" id="IPR011991">
    <property type="entry name" value="ArsR-like_HTH"/>
</dbReference>
<dbReference type="InterPro" id="IPR029016">
    <property type="entry name" value="GAF-like_dom_sf"/>
</dbReference>
<comment type="caution">
    <text evidence="6">The sequence shown here is derived from an EMBL/GenBank/DDBJ whole genome shotgun (WGS) entry which is preliminary data.</text>
</comment>
<dbReference type="OrthoDB" id="14763at2157"/>
<organism evidence="6 7">
    <name type="scientific">Natrarchaeobius chitinivorans</name>
    <dbReference type="NCBI Taxonomy" id="1679083"/>
    <lineage>
        <taxon>Archaea</taxon>
        <taxon>Methanobacteriati</taxon>
        <taxon>Methanobacteriota</taxon>
        <taxon>Stenosarchaea group</taxon>
        <taxon>Halobacteria</taxon>
        <taxon>Halobacteriales</taxon>
        <taxon>Natrialbaceae</taxon>
        <taxon>Natrarchaeobius</taxon>
    </lineage>
</organism>
<dbReference type="InterPro" id="IPR050707">
    <property type="entry name" value="HTH_MetabolicPath_Reg"/>
</dbReference>
<dbReference type="PROSITE" id="PS51077">
    <property type="entry name" value="HTH_ICLR"/>
    <property type="match status" value="1"/>
</dbReference>
<feature type="domain" description="IclR-ED" evidence="5">
    <location>
        <begin position="71"/>
        <end position="248"/>
    </location>
</feature>
<keyword evidence="1" id="KW-0805">Transcription regulation</keyword>
<name>A0A3N6LX66_NATCH</name>
<dbReference type="PANTHER" id="PTHR30136">
    <property type="entry name" value="HELIX-TURN-HELIX TRANSCRIPTIONAL REGULATOR, ICLR FAMILY"/>
    <property type="match status" value="1"/>
</dbReference>
<keyword evidence="2" id="KW-0238">DNA-binding</keyword>